<name>A0A926JBU1_9RHOB</name>
<organism evidence="2 3">
    <name type="scientific">Paracoccus amoyensis</name>
    <dbReference type="NCBI Taxonomy" id="2760093"/>
    <lineage>
        <taxon>Bacteria</taxon>
        <taxon>Pseudomonadati</taxon>
        <taxon>Pseudomonadota</taxon>
        <taxon>Alphaproteobacteria</taxon>
        <taxon>Rhodobacterales</taxon>
        <taxon>Paracoccaceae</taxon>
        <taxon>Paracoccus</taxon>
    </lineage>
</organism>
<proteinExistence type="predicted"/>
<comment type="caution">
    <text evidence="2">The sequence shown here is derived from an EMBL/GenBank/DDBJ whole genome shotgun (WGS) entry which is preliminary data.</text>
</comment>
<evidence type="ECO:0000313" key="2">
    <source>
        <dbReference type="EMBL" id="MBC9245649.1"/>
    </source>
</evidence>
<feature type="region of interest" description="Disordered" evidence="1">
    <location>
        <begin position="116"/>
        <end position="155"/>
    </location>
</feature>
<protein>
    <recommendedName>
        <fullName evidence="4">AAA+ family ATPase</fullName>
    </recommendedName>
</protein>
<reference evidence="2" key="1">
    <citation type="submission" date="2020-08" db="EMBL/GenBank/DDBJ databases">
        <title>Paracoccus amoyensis sp. nov., isolated from the surface seawater at coast of Xiamen, Fujian.</title>
        <authorList>
            <person name="Lyu L."/>
        </authorList>
    </citation>
    <scope>NUCLEOTIDE SEQUENCE</scope>
    <source>
        <strain evidence="2">11-3</strain>
    </source>
</reference>
<sequence length="155" mass="16457">MAGVSHLYCMMIRHLVFVVALIASPLGSGSLALAQEWTPPQADSQGEGESNWMDGIMGGVLNNLLNDVAPEMGQVEDGMAGIAGKLGPVLADLATQIDDLRNYQMPERLENGDIILRRKADAPPPPPLGDNLDGYSTPKNDPASPADPTKPEIEL</sequence>
<dbReference type="AlphaFoldDB" id="A0A926JBU1"/>
<gene>
    <name evidence="2" type="ORF">H4P12_02720</name>
</gene>
<accession>A0A926JBU1</accession>
<evidence type="ECO:0000313" key="3">
    <source>
        <dbReference type="Proteomes" id="UP000608594"/>
    </source>
</evidence>
<evidence type="ECO:0008006" key="4">
    <source>
        <dbReference type="Google" id="ProtNLM"/>
    </source>
</evidence>
<dbReference type="EMBL" id="JACOQL010000001">
    <property type="protein sequence ID" value="MBC9245649.1"/>
    <property type="molecule type" value="Genomic_DNA"/>
</dbReference>
<dbReference type="Proteomes" id="UP000608594">
    <property type="component" value="Unassembled WGS sequence"/>
</dbReference>
<evidence type="ECO:0000256" key="1">
    <source>
        <dbReference type="SAM" id="MobiDB-lite"/>
    </source>
</evidence>
<keyword evidence="3" id="KW-1185">Reference proteome</keyword>